<dbReference type="RefSeq" id="WP_161464000.1">
    <property type="nucleotide sequence ID" value="NZ_JAIFZM010000001.1"/>
</dbReference>
<name>A0AAW5B2C3_9BACI</name>
<accession>A0AAW5B2C3</accession>
<dbReference type="Pfam" id="PF02302">
    <property type="entry name" value="PTS_IIB"/>
    <property type="match status" value="1"/>
</dbReference>
<evidence type="ECO:0000256" key="1">
    <source>
        <dbReference type="ARBA" id="ARBA00022679"/>
    </source>
</evidence>
<dbReference type="AlphaFoldDB" id="A0AAW5B2C3"/>
<dbReference type="Gene3D" id="3.40.50.2300">
    <property type="match status" value="1"/>
</dbReference>
<dbReference type="CDD" id="cd05563">
    <property type="entry name" value="PTS_IIB_ascorbate"/>
    <property type="match status" value="1"/>
</dbReference>
<feature type="domain" description="PTS EIIB type-2" evidence="2">
    <location>
        <begin position="1"/>
        <end position="91"/>
    </location>
</feature>
<dbReference type="EMBL" id="JAIFZM010000001">
    <property type="protein sequence ID" value="MCG3417627.1"/>
    <property type="molecule type" value="Genomic_DNA"/>
</dbReference>
<dbReference type="PROSITE" id="PS51099">
    <property type="entry name" value="PTS_EIIB_TYPE_2"/>
    <property type="match status" value="1"/>
</dbReference>
<organism evidence="3 4">
    <name type="scientific">Oceanobacillus jordanicus</name>
    <dbReference type="NCBI Taxonomy" id="2867266"/>
    <lineage>
        <taxon>Bacteria</taxon>
        <taxon>Bacillati</taxon>
        <taxon>Bacillota</taxon>
        <taxon>Bacilli</taxon>
        <taxon>Bacillales</taxon>
        <taxon>Bacillaceae</taxon>
        <taxon>Oceanobacillus</taxon>
    </lineage>
</organism>
<dbReference type="GO" id="GO:0008982">
    <property type="term" value="F:protein-N(PI)-phosphohistidine-sugar phosphotransferase activity"/>
    <property type="evidence" value="ECO:0007669"/>
    <property type="project" value="InterPro"/>
</dbReference>
<protein>
    <submittedName>
        <fullName evidence="3">PTS sugar transporter subunit IIB</fullName>
    </submittedName>
</protein>
<evidence type="ECO:0000313" key="3">
    <source>
        <dbReference type="EMBL" id="MCG3417627.1"/>
    </source>
</evidence>
<comment type="caution">
    <text evidence="3">The sequence shown here is derived from an EMBL/GenBank/DDBJ whole genome shotgun (WGS) entry which is preliminary data.</text>
</comment>
<dbReference type="GO" id="GO:0009401">
    <property type="term" value="P:phosphoenolpyruvate-dependent sugar phosphotransferase system"/>
    <property type="evidence" value="ECO:0007669"/>
    <property type="project" value="InterPro"/>
</dbReference>
<evidence type="ECO:0000259" key="2">
    <source>
        <dbReference type="PROSITE" id="PS51099"/>
    </source>
</evidence>
<gene>
    <name evidence="3" type="ORF">K3T81_00575</name>
</gene>
<evidence type="ECO:0000313" key="4">
    <source>
        <dbReference type="Proteomes" id="UP001199631"/>
    </source>
</evidence>
<reference evidence="3 4" key="1">
    <citation type="journal article" date="2022" name="Evol. Bioinform. Online">
        <title>Draft Genome Sequence of Oceanobacillus jordanicus Strain GSFE11, a Halotolerant Plant Growth-Promoting Bacterial Endophyte Isolated From the Jordan Valley.</title>
        <authorList>
            <person name="Alhindi T."/>
            <person name="Albdaiwi R."/>
        </authorList>
    </citation>
    <scope>NUCLEOTIDE SEQUENCE [LARGE SCALE GENOMIC DNA]</scope>
    <source>
        <strain evidence="3 4">GSFE11</strain>
    </source>
</reference>
<keyword evidence="3" id="KW-0762">Sugar transport</keyword>
<dbReference type="InterPro" id="IPR003501">
    <property type="entry name" value="PTS_EIIB_2/3"/>
</dbReference>
<proteinExistence type="predicted"/>
<keyword evidence="3" id="KW-0813">Transport</keyword>
<sequence length="94" mass="9992">MKILAVCGSGLGTSFMVEMNINQILGELGVTDVEVSHSDLSSAVPGDADVYFLAKDIADGGAHLGDVVVMESIIDMDELRTKVKKVLEERGIIL</sequence>
<keyword evidence="1" id="KW-0808">Transferase</keyword>
<dbReference type="SUPFAM" id="SSF52794">
    <property type="entry name" value="PTS system IIB component-like"/>
    <property type="match status" value="1"/>
</dbReference>
<dbReference type="Proteomes" id="UP001199631">
    <property type="component" value="Unassembled WGS sequence"/>
</dbReference>
<keyword evidence="4" id="KW-1185">Reference proteome</keyword>
<dbReference type="InterPro" id="IPR013011">
    <property type="entry name" value="PTS_EIIB_2"/>
</dbReference>
<dbReference type="InterPro" id="IPR036095">
    <property type="entry name" value="PTS_EIIB-like_sf"/>
</dbReference>